<dbReference type="AlphaFoldDB" id="A0A9D2MAR4"/>
<proteinExistence type="inferred from homology"/>
<dbReference type="GO" id="GO:0003677">
    <property type="term" value="F:DNA binding"/>
    <property type="evidence" value="ECO:0007669"/>
    <property type="project" value="UniProtKB-UniRule"/>
</dbReference>
<evidence type="ECO:0000259" key="5">
    <source>
        <dbReference type="PROSITE" id="PS51898"/>
    </source>
</evidence>
<dbReference type="PROSITE" id="PS51900">
    <property type="entry name" value="CB"/>
    <property type="match status" value="1"/>
</dbReference>
<gene>
    <name evidence="7" type="ORF">H9714_06485</name>
</gene>
<dbReference type="InterPro" id="IPR010998">
    <property type="entry name" value="Integrase_recombinase_N"/>
</dbReference>
<organism evidence="7 8">
    <name type="scientific">Candidatus Flavonifractor intestinipullorum</name>
    <dbReference type="NCBI Taxonomy" id="2838587"/>
    <lineage>
        <taxon>Bacteria</taxon>
        <taxon>Bacillati</taxon>
        <taxon>Bacillota</taxon>
        <taxon>Clostridia</taxon>
        <taxon>Eubacteriales</taxon>
        <taxon>Oscillospiraceae</taxon>
        <taxon>Flavonifractor</taxon>
    </lineage>
</organism>
<dbReference type="EMBL" id="DWYC01000054">
    <property type="protein sequence ID" value="HJB57182.1"/>
    <property type="molecule type" value="Genomic_DNA"/>
</dbReference>
<evidence type="ECO:0000256" key="3">
    <source>
        <dbReference type="ARBA" id="ARBA00023172"/>
    </source>
</evidence>
<feature type="domain" description="Core-binding (CB)" evidence="6">
    <location>
        <begin position="60"/>
        <end position="140"/>
    </location>
</feature>
<dbReference type="InterPro" id="IPR013762">
    <property type="entry name" value="Integrase-like_cat_sf"/>
</dbReference>
<evidence type="ECO:0000256" key="1">
    <source>
        <dbReference type="ARBA" id="ARBA00008857"/>
    </source>
</evidence>
<dbReference type="InterPro" id="IPR050090">
    <property type="entry name" value="Tyrosine_recombinase_XerCD"/>
</dbReference>
<dbReference type="Gene3D" id="1.10.443.10">
    <property type="entry name" value="Intergrase catalytic core"/>
    <property type="match status" value="1"/>
</dbReference>
<evidence type="ECO:0000313" key="8">
    <source>
        <dbReference type="Proteomes" id="UP000824208"/>
    </source>
</evidence>
<dbReference type="PANTHER" id="PTHR30349">
    <property type="entry name" value="PHAGE INTEGRASE-RELATED"/>
    <property type="match status" value="1"/>
</dbReference>
<comment type="caution">
    <text evidence="7">The sequence shown here is derived from an EMBL/GenBank/DDBJ whole genome shotgun (WGS) entry which is preliminary data.</text>
</comment>
<comment type="similarity">
    <text evidence="1">Belongs to the 'phage' integrase family.</text>
</comment>
<feature type="domain" description="Tyr recombinase" evidence="5">
    <location>
        <begin position="155"/>
        <end position="335"/>
    </location>
</feature>
<dbReference type="GO" id="GO:0006310">
    <property type="term" value="P:DNA recombination"/>
    <property type="evidence" value="ECO:0007669"/>
    <property type="project" value="UniProtKB-KW"/>
</dbReference>
<dbReference type="Proteomes" id="UP000824208">
    <property type="component" value="Unassembled WGS sequence"/>
</dbReference>
<sequence>MPTAKQLPSGSWNCQVYNGKRADGSRDYISITAPTKEEAELLALQHKLRHKEIARDSRQMTVEQAMEAYISSKSSILSPASLRTYRMYLRRHYQLIRARRLGSLTQADIQSAVNEIAATCSPKTTASMYGFLRAVLREYHPTFTPKPVLPGKRKKLQPVYTTAQIAALLDAARDTSVEIPVLLAVWLGMRRSEILGLRWDHVVLDGPQPHLVIDRASVRGEKGMVDSRTKTYSSTRVLPLSPYLVERLAAQHRGAERVVPIRWGESILEQLYKLEEQAGLPRLGLHKLRHTNASVMLMLNVADKYAMQRGGWATNYTMKYIYQHTMSDHMDAVDQTINNYFEKLVESGIDKIDT</sequence>
<evidence type="ECO:0000256" key="2">
    <source>
        <dbReference type="ARBA" id="ARBA00023125"/>
    </source>
</evidence>
<keyword evidence="2 4" id="KW-0238">DNA-binding</keyword>
<evidence type="ECO:0000256" key="4">
    <source>
        <dbReference type="PROSITE-ProRule" id="PRU01248"/>
    </source>
</evidence>
<dbReference type="InterPro" id="IPR044068">
    <property type="entry name" value="CB"/>
</dbReference>
<dbReference type="InterPro" id="IPR002104">
    <property type="entry name" value="Integrase_catalytic"/>
</dbReference>
<reference evidence="7" key="2">
    <citation type="submission" date="2021-04" db="EMBL/GenBank/DDBJ databases">
        <authorList>
            <person name="Gilroy R."/>
        </authorList>
    </citation>
    <scope>NUCLEOTIDE SEQUENCE</scope>
    <source>
        <strain evidence="7">CHK189-11263</strain>
    </source>
</reference>
<accession>A0A9D2MAR4</accession>
<dbReference type="Pfam" id="PF00589">
    <property type="entry name" value="Phage_integrase"/>
    <property type="match status" value="1"/>
</dbReference>
<keyword evidence="3" id="KW-0233">DNA recombination</keyword>
<dbReference type="PANTHER" id="PTHR30349:SF41">
    <property type="entry name" value="INTEGRASE_RECOMBINASE PROTEIN MJ0367-RELATED"/>
    <property type="match status" value="1"/>
</dbReference>
<dbReference type="GO" id="GO:0015074">
    <property type="term" value="P:DNA integration"/>
    <property type="evidence" value="ECO:0007669"/>
    <property type="project" value="InterPro"/>
</dbReference>
<protein>
    <submittedName>
        <fullName evidence="7">Site-specific integrase</fullName>
    </submittedName>
</protein>
<dbReference type="PROSITE" id="PS51898">
    <property type="entry name" value="TYR_RECOMBINASE"/>
    <property type="match status" value="1"/>
</dbReference>
<dbReference type="Gene3D" id="1.10.150.130">
    <property type="match status" value="1"/>
</dbReference>
<evidence type="ECO:0000259" key="6">
    <source>
        <dbReference type="PROSITE" id="PS51900"/>
    </source>
</evidence>
<evidence type="ECO:0000313" key="7">
    <source>
        <dbReference type="EMBL" id="HJB57182.1"/>
    </source>
</evidence>
<dbReference type="InterPro" id="IPR011010">
    <property type="entry name" value="DNA_brk_join_enz"/>
</dbReference>
<name>A0A9D2MAR4_9FIRM</name>
<reference evidence="7" key="1">
    <citation type="journal article" date="2021" name="PeerJ">
        <title>Extensive microbial diversity within the chicken gut microbiome revealed by metagenomics and culture.</title>
        <authorList>
            <person name="Gilroy R."/>
            <person name="Ravi A."/>
            <person name="Getino M."/>
            <person name="Pursley I."/>
            <person name="Horton D.L."/>
            <person name="Alikhan N.F."/>
            <person name="Baker D."/>
            <person name="Gharbi K."/>
            <person name="Hall N."/>
            <person name="Watson M."/>
            <person name="Adriaenssens E.M."/>
            <person name="Foster-Nyarko E."/>
            <person name="Jarju S."/>
            <person name="Secka A."/>
            <person name="Antonio M."/>
            <person name="Oren A."/>
            <person name="Chaudhuri R.R."/>
            <person name="La Ragione R."/>
            <person name="Hildebrand F."/>
            <person name="Pallen M.J."/>
        </authorList>
    </citation>
    <scope>NUCLEOTIDE SEQUENCE</scope>
    <source>
        <strain evidence="7">CHK189-11263</strain>
    </source>
</reference>
<dbReference type="SUPFAM" id="SSF56349">
    <property type="entry name" value="DNA breaking-rejoining enzymes"/>
    <property type="match status" value="1"/>
</dbReference>
<dbReference type="CDD" id="cd01189">
    <property type="entry name" value="INT_ICEBs1_C_like"/>
    <property type="match status" value="1"/>
</dbReference>